<feature type="active site" description="Cysteine sulfenic acid (-SOH) intermediate" evidence="8">
    <location>
        <position position="78"/>
    </location>
</feature>
<dbReference type="PROSITE" id="PS51352">
    <property type="entry name" value="THIOREDOXIN_2"/>
    <property type="match status" value="1"/>
</dbReference>
<dbReference type="Proteomes" id="UP000828390">
    <property type="component" value="Unassembled WGS sequence"/>
</dbReference>
<dbReference type="Pfam" id="PF08534">
    <property type="entry name" value="Redoxin"/>
    <property type="match status" value="1"/>
</dbReference>
<evidence type="ECO:0000256" key="5">
    <source>
        <dbReference type="ARBA" id="ARBA00023002"/>
    </source>
</evidence>
<keyword evidence="5 9" id="KW-0560">Oxidoreductase</keyword>
<proteinExistence type="inferred from homology"/>
<comment type="caution">
    <text evidence="11">The sequence shown here is derived from an EMBL/GenBank/DDBJ whole genome shotgun (WGS) entry which is preliminary data.</text>
</comment>
<dbReference type="CDD" id="cd03013">
    <property type="entry name" value="PRX5_like"/>
    <property type="match status" value="1"/>
</dbReference>
<sequence>MRVISQASFKLISRTGKVLSRGIFTNRAAVMAPIKVGDTLPSVDLFEGNPGGKVNTKEAFGKGKHVIFSIVGAFTPTCQAEQFPTFVADIEKMKSKGVKSVNCVSVNDPFVMDAFGKALSAGGKVRCLADTCGAFTKAIEMELDLAAVLGNVRSKRYVMVVEDGKVKAIKVEADSTKATCSRSTDVLALL</sequence>
<dbReference type="GO" id="GO:0045454">
    <property type="term" value="P:cell redox homeostasis"/>
    <property type="evidence" value="ECO:0007669"/>
    <property type="project" value="TreeGrafter"/>
</dbReference>
<evidence type="ECO:0000313" key="11">
    <source>
        <dbReference type="EMBL" id="KAH3844296.1"/>
    </source>
</evidence>
<dbReference type="InterPro" id="IPR036249">
    <property type="entry name" value="Thioredoxin-like_sf"/>
</dbReference>
<dbReference type="OrthoDB" id="1882547at2759"/>
<dbReference type="InterPro" id="IPR013766">
    <property type="entry name" value="Thioredoxin_domain"/>
</dbReference>
<evidence type="ECO:0000256" key="1">
    <source>
        <dbReference type="ARBA" id="ARBA00003330"/>
    </source>
</evidence>
<reference evidence="11" key="1">
    <citation type="journal article" date="2019" name="bioRxiv">
        <title>The Genome of the Zebra Mussel, Dreissena polymorpha: A Resource for Invasive Species Research.</title>
        <authorList>
            <person name="McCartney M.A."/>
            <person name="Auch B."/>
            <person name="Kono T."/>
            <person name="Mallez S."/>
            <person name="Zhang Y."/>
            <person name="Obille A."/>
            <person name="Becker A."/>
            <person name="Abrahante J.E."/>
            <person name="Garbe J."/>
            <person name="Badalamenti J.P."/>
            <person name="Herman A."/>
            <person name="Mangelson H."/>
            <person name="Liachko I."/>
            <person name="Sullivan S."/>
            <person name="Sone E.D."/>
            <person name="Koren S."/>
            <person name="Silverstein K.A.T."/>
            <person name="Beckman K.B."/>
            <person name="Gohl D.M."/>
        </authorList>
    </citation>
    <scope>NUCLEOTIDE SEQUENCE</scope>
    <source>
        <strain evidence="11">Duluth1</strain>
        <tissue evidence="11">Whole animal</tissue>
    </source>
</reference>
<name>A0A9D4KR41_DREPO</name>
<comment type="function">
    <text evidence="1">Thiol-specific peroxidase that catalyzes the reduction of hydrogen peroxide and organic hydroperoxides to water and alcohols, respectively. Plays a role in cell protection against oxidative stress by detoxifying peroxides and as sensor of hydrogen peroxide-mediated signaling events.</text>
</comment>
<dbReference type="InterPro" id="IPR013740">
    <property type="entry name" value="Redoxin"/>
</dbReference>
<evidence type="ECO:0000256" key="8">
    <source>
        <dbReference type="PIRSR" id="PIRSR637944-1"/>
    </source>
</evidence>
<evidence type="ECO:0000256" key="7">
    <source>
        <dbReference type="ARBA" id="ARBA00049091"/>
    </source>
</evidence>
<protein>
    <recommendedName>
        <fullName evidence="9">Peroxiredoxin-5</fullName>
        <ecNumber evidence="9">1.11.1.24</ecNumber>
    </recommendedName>
</protein>
<keyword evidence="3 9" id="KW-0575">Peroxidase</keyword>
<dbReference type="GO" id="GO:0005777">
    <property type="term" value="C:peroxisome"/>
    <property type="evidence" value="ECO:0007669"/>
    <property type="project" value="TreeGrafter"/>
</dbReference>
<comment type="similarity">
    <text evidence="2 9">Belongs to the peroxiredoxin family. Prx5 subfamily.</text>
</comment>
<evidence type="ECO:0000256" key="3">
    <source>
        <dbReference type="ARBA" id="ARBA00022559"/>
    </source>
</evidence>
<gene>
    <name evidence="11" type="ORF">DPMN_086553</name>
</gene>
<comment type="catalytic activity">
    <reaction evidence="7 9">
        <text>a hydroperoxide + [thioredoxin]-dithiol = an alcohol + [thioredoxin]-disulfide + H2O</text>
        <dbReference type="Rhea" id="RHEA:62620"/>
        <dbReference type="Rhea" id="RHEA-COMP:10698"/>
        <dbReference type="Rhea" id="RHEA-COMP:10700"/>
        <dbReference type="ChEBI" id="CHEBI:15377"/>
        <dbReference type="ChEBI" id="CHEBI:29950"/>
        <dbReference type="ChEBI" id="CHEBI:30879"/>
        <dbReference type="ChEBI" id="CHEBI:35924"/>
        <dbReference type="ChEBI" id="CHEBI:50058"/>
        <dbReference type="EC" id="1.11.1.24"/>
    </reaction>
</comment>
<dbReference type="SUPFAM" id="SSF52833">
    <property type="entry name" value="Thioredoxin-like"/>
    <property type="match status" value="1"/>
</dbReference>
<dbReference type="EC" id="1.11.1.24" evidence="9"/>
<organism evidence="11 12">
    <name type="scientific">Dreissena polymorpha</name>
    <name type="common">Zebra mussel</name>
    <name type="synonym">Mytilus polymorpha</name>
    <dbReference type="NCBI Taxonomy" id="45954"/>
    <lineage>
        <taxon>Eukaryota</taxon>
        <taxon>Metazoa</taxon>
        <taxon>Spiralia</taxon>
        <taxon>Lophotrochozoa</taxon>
        <taxon>Mollusca</taxon>
        <taxon>Bivalvia</taxon>
        <taxon>Autobranchia</taxon>
        <taxon>Heteroconchia</taxon>
        <taxon>Euheterodonta</taxon>
        <taxon>Imparidentia</taxon>
        <taxon>Neoheterodontei</taxon>
        <taxon>Myida</taxon>
        <taxon>Dreissenoidea</taxon>
        <taxon>Dreissenidae</taxon>
        <taxon>Dreissena</taxon>
    </lineage>
</organism>
<dbReference type="AlphaFoldDB" id="A0A9D4KR41"/>
<dbReference type="GO" id="GO:0005739">
    <property type="term" value="C:mitochondrion"/>
    <property type="evidence" value="ECO:0007669"/>
    <property type="project" value="TreeGrafter"/>
</dbReference>
<dbReference type="EMBL" id="JAIWYP010000003">
    <property type="protein sequence ID" value="KAH3844296.1"/>
    <property type="molecule type" value="Genomic_DNA"/>
</dbReference>
<dbReference type="FunFam" id="3.40.30.10:FF:000020">
    <property type="entry name" value="Peroxiredoxin"/>
    <property type="match status" value="1"/>
</dbReference>
<accession>A0A9D4KR41</accession>
<evidence type="ECO:0000256" key="6">
    <source>
        <dbReference type="ARBA" id="ARBA00023284"/>
    </source>
</evidence>
<dbReference type="GO" id="GO:0042744">
    <property type="term" value="P:hydrogen peroxide catabolic process"/>
    <property type="evidence" value="ECO:0007669"/>
    <property type="project" value="TreeGrafter"/>
</dbReference>
<evidence type="ECO:0000313" key="12">
    <source>
        <dbReference type="Proteomes" id="UP000828390"/>
    </source>
</evidence>
<dbReference type="GO" id="GO:0034599">
    <property type="term" value="P:cellular response to oxidative stress"/>
    <property type="evidence" value="ECO:0007669"/>
    <property type="project" value="InterPro"/>
</dbReference>
<dbReference type="Gene3D" id="3.40.30.10">
    <property type="entry name" value="Glutaredoxin"/>
    <property type="match status" value="1"/>
</dbReference>
<keyword evidence="6 9" id="KW-0676">Redox-active center</keyword>
<evidence type="ECO:0000256" key="9">
    <source>
        <dbReference type="RuleBase" id="RU366011"/>
    </source>
</evidence>
<evidence type="ECO:0000259" key="10">
    <source>
        <dbReference type="PROSITE" id="PS51352"/>
    </source>
</evidence>
<dbReference type="PANTHER" id="PTHR10430:SF16">
    <property type="entry name" value="PEROXIREDOXIN-5, MITOCHONDRIAL"/>
    <property type="match status" value="1"/>
</dbReference>
<keyword evidence="12" id="KW-1185">Reference proteome</keyword>
<evidence type="ECO:0000256" key="4">
    <source>
        <dbReference type="ARBA" id="ARBA00022862"/>
    </source>
</evidence>
<feature type="domain" description="Thioredoxin" evidence="10">
    <location>
        <begin position="34"/>
        <end position="190"/>
    </location>
</feature>
<evidence type="ECO:0000256" key="2">
    <source>
        <dbReference type="ARBA" id="ARBA00010505"/>
    </source>
</evidence>
<dbReference type="GO" id="GO:0008379">
    <property type="term" value="F:thioredoxin peroxidase activity"/>
    <property type="evidence" value="ECO:0007669"/>
    <property type="project" value="InterPro"/>
</dbReference>
<dbReference type="PANTHER" id="PTHR10430">
    <property type="entry name" value="PEROXIREDOXIN"/>
    <property type="match status" value="1"/>
</dbReference>
<keyword evidence="4 9" id="KW-0049">Antioxidant</keyword>
<dbReference type="InterPro" id="IPR037944">
    <property type="entry name" value="PRX5-like"/>
</dbReference>
<reference evidence="11" key="2">
    <citation type="submission" date="2020-11" db="EMBL/GenBank/DDBJ databases">
        <authorList>
            <person name="McCartney M.A."/>
            <person name="Auch B."/>
            <person name="Kono T."/>
            <person name="Mallez S."/>
            <person name="Becker A."/>
            <person name="Gohl D.M."/>
            <person name="Silverstein K.A.T."/>
            <person name="Koren S."/>
            <person name="Bechman K.B."/>
            <person name="Herman A."/>
            <person name="Abrahante J.E."/>
            <person name="Garbe J."/>
        </authorList>
    </citation>
    <scope>NUCLEOTIDE SEQUENCE</scope>
    <source>
        <strain evidence="11">Duluth1</strain>
        <tissue evidence="11">Whole animal</tissue>
    </source>
</reference>